<dbReference type="Proteomes" id="UP000251889">
    <property type="component" value="Unassembled WGS sequence"/>
</dbReference>
<dbReference type="PROSITE" id="PS50142">
    <property type="entry name" value="RNASE_3_2"/>
    <property type="match status" value="1"/>
</dbReference>
<dbReference type="Pfam" id="PF00035">
    <property type="entry name" value="dsrm"/>
    <property type="match status" value="1"/>
</dbReference>
<sequence>MVWKILKIPKRKAKTDEKLIRAIENIAGLSPSNIELYRLATVHSSIAKENGEGFKESNERLEYLGDAILGAAVADYLFKKFPYRTEGFLTEIRSRIVNREALNLLARKIGVGNIVQYDQKNAHLQQVILGNTLEAIVGAIYLDKGYLRTKKFVIDKLINPNYDLDELVNSNSNYKSKIIEWAQREGKEVRFEILNVKKGKNHKEFTAQVMVDNAPQGTGYGNSKKKAEQDAAFKTCELLNLMEP</sequence>
<keyword evidence="3 8" id="KW-0507">mRNA processing</keyword>
<dbReference type="AlphaFoldDB" id="A0A364XYE9"/>
<dbReference type="GO" id="GO:0004525">
    <property type="term" value="F:ribonuclease III activity"/>
    <property type="evidence" value="ECO:0007669"/>
    <property type="project" value="UniProtKB-UniRule"/>
</dbReference>
<dbReference type="OrthoDB" id="9805026at2"/>
<proteinExistence type="inferred from homology"/>
<keyword evidence="5 8" id="KW-0255">Endonuclease</keyword>
<feature type="domain" description="DRBM" evidence="9">
    <location>
        <begin position="173"/>
        <end position="241"/>
    </location>
</feature>
<evidence type="ECO:0000259" key="9">
    <source>
        <dbReference type="PROSITE" id="PS50137"/>
    </source>
</evidence>
<dbReference type="InterPro" id="IPR011907">
    <property type="entry name" value="RNase_III"/>
</dbReference>
<evidence type="ECO:0000256" key="3">
    <source>
        <dbReference type="ARBA" id="ARBA00022664"/>
    </source>
</evidence>
<dbReference type="InterPro" id="IPR036389">
    <property type="entry name" value="RNase_III_sf"/>
</dbReference>
<dbReference type="PANTHER" id="PTHR11207">
    <property type="entry name" value="RIBONUCLEASE III"/>
    <property type="match status" value="1"/>
</dbReference>
<comment type="catalytic activity">
    <reaction evidence="1 8">
        <text>Endonucleolytic cleavage to 5'-phosphomonoester.</text>
        <dbReference type="EC" id="3.1.26.3"/>
    </reaction>
</comment>
<evidence type="ECO:0000256" key="1">
    <source>
        <dbReference type="ARBA" id="ARBA00000109"/>
    </source>
</evidence>
<keyword evidence="6 8" id="KW-0378">Hydrolase</keyword>
<feature type="binding site" evidence="8">
    <location>
        <position position="131"/>
    </location>
    <ligand>
        <name>Mg(2+)</name>
        <dbReference type="ChEBI" id="CHEBI:18420"/>
    </ligand>
</feature>
<evidence type="ECO:0000256" key="7">
    <source>
        <dbReference type="ARBA" id="ARBA00022884"/>
    </source>
</evidence>
<feature type="active site" evidence="8">
    <location>
        <position position="134"/>
    </location>
</feature>
<dbReference type="EMBL" id="QMFY01000015">
    <property type="protein sequence ID" value="RAV98822.1"/>
    <property type="molecule type" value="Genomic_DNA"/>
</dbReference>
<dbReference type="PROSITE" id="PS50137">
    <property type="entry name" value="DS_RBD"/>
    <property type="match status" value="1"/>
</dbReference>
<evidence type="ECO:0000256" key="2">
    <source>
        <dbReference type="ARBA" id="ARBA00010183"/>
    </source>
</evidence>
<dbReference type="SMART" id="SM00358">
    <property type="entry name" value="DSRM"/>
    <property type="match status" value="1"/>
</dbReference>
<keyword evidence="12" id="KW-1185">Reference proteome</keyword>
<keyword evidence="8" id="KW-0479">Metal-binding</keyword>
<keyword evidence="8" id="KW-0698">rRNA processing</keyword>
<comment type="subcellular location">
    <subcellularLocation>
        <location evidence="8">Cytoplasm</location>
    </subcellularLocation>
</comment>
<feature type="binding site" evidence="8">
    <location>
        <position position="62"/>
    </location>
    <ligand>
        <name>Mg(2+)</name>
        <dbReference type="ChEBI" id="CHEBI:18420"/>
    </ligand>
</feature>
<dbReference type="Pfam" id="PF14622">
    <property type="entry name" value="Ribonucleas_3_3"/>
    <property type="match status" value="1"/>
</dbReference>
<dbReference type="SMART" id="SM00535">
    <property type="entry name" value="RIBOc"/>
    <property type="match status" value="1"/>
</dbReference>
<dbReference type="CDD" id="cd10845">
    <property type="entry name" value="DSRM_RNAse_III_family"/>
    <property type="match status" value="1"/>
</dbReference>
<protein>
    <recommendedName>
        <fullName evidence="8">Ribonuclease 3</fullName>
        <ecNumber evidence="8">3.1.26.3</ecNumber>
    </recommendedName>
    <alternativeName>
        <fullName evidence="8">Ribonuclease III</fullName>
        <shortName evidence="8">RNase III</shortName>
    </alternativeName>
</protein>
<keyword evidence="4 8" id="KW-0540">Nuclease</keyword>
<evidence type="ECO:0000259" key="10">
    <source>
        <dbReference type="PROSITE" id="PS50142"/>
    </source>
</evidence>
<feature type="domain" description="RNase III" evidence="10">
    <location>
        <begin position="20"/>
        <end position="145"/>
    </location>
</feature>
<comment type="cofactor">
    <cofactor evidence="8">
        <name>Mg(2+)</name>
        <dbReference type="ChEBI" id="CHEBI:18420"/>
    </cofactor>
</comment>
<dbReference type="GO" id="GO:0003725">
    <property type="term" value="F:double-stranded RNA binding"/>
    <property type="evidence" value="ECO:0007669"/>
    <property type="project" value="TreeGrafter"/>
</dbReference>
<reference evidence="11 12" key="1">
    <citation type="submission" date="2018-06" db="EMBL/GenBank/DDBJ databases">
        <title>Chryseolinea flavus sp. nov., a member of the phylum Bacteroidetes isolated from soil.</title>
        <authorList>
            <person name="Li Y."/>
            <person name="Wang J."/>
        </authorList>
    </citation>
    <scope>NUCLEOTIDE SEQUENCE [LARGE SCALE GENOMIC DNA]</scope>
    <source>
        <strain evidence="11 12">SDU1-6</strain>
    </source>
</reference>
<feature type="active site" evidence="8">
    <location>
        <position position="66"/>
    </location>
</feature>
<dbReference type="PROSITE" id="PS00517">
    <property type="entry name" value="RNASE_3_1"/>
    <property type="match status" value="1"/>
</dbReference>
<keyword evidence="8" id="KW-0460">Magnesium</keyword>
<dbReference type="GO" id="GO:0010468">
    <property type="term" value="P:regulation of gene expression"/>
    <property type="evidence" value="ECO:0007669"/>
    <property type="project" value="TreeGrafter"/>
</dbReference>
<dbReference type="PANTHER" id="PTHR11207:SF0">
    <property type="entry name" value="RIBONUCLEASE 3"/>
    <property type="match status" value="1"/>
</dbReference>
<keyword evidence="7 8" id="KW-0694">RNA-binding</keyword>
<dbReference type="GO" id="GO:0005737">
    <property type="term" value="C:cytoplasm"/>
    <property type="evidence" value="ECO:0007669"/>
    <property type="project" value="UniProtKB-SubCell"/>
</dbReference>
<dbReference type="Gene3D" id="1.10.1520.10">
    <property type="entry name" value="Ribonuclease III domain"/>
    <property type="match status" value="1"/>
</dbReference>
<comment type="caution">
    <text evidence="11">The sequence shown here is derived from an EMBL/GenBank/DDBJ whole genome shotgun (WGS) entry which is preliminary data.</text>
</comment>
<accession>A0A364XYE9</accession>
<organism evidence="11 12">
    <name type="scientific">Pseudochryseolinea flava</name>
    <dbReference type="NCBI Taxonomy" id="2059302"/>
    <lineage>
        <taxon>Bacteria</taxon>
        <taxon>Pseudomonadati</taxon>
        <taxon>Bacteroidota</taxon>
        <taxon>Cytophagia</taxon>
        <taxon>Cytophagales</taxon>
        <taxon>Fulvivirgaceae</taxon>
        <taxon>Pseudochryseolinea</taxon>
    </lineage>
</organism>
<keyword evidence="8" id="KW-0699">rRNA-binding</keyword>
<dbReference type="GO" id="GO:0046872">
    <property type="term" value="F:metal ion binding"/>
    <property type="evidence" value="ECO:0007669"/>
    <property type="project" value="UniProtKB-KW"/>
</dbReference>
<dbReference type="HAMAP" id="MF_00104">
    <property type="entry name" value="RNase_III"/>
    <property type="match status" value="1"/>
</dbReference>
<comment type="similarity">
    <text evidence="2">Belongs to the ribonuclease III family.</text>
</comment>
<dbReference type="InterPro" id="IPR000999">
    <property type="entry name" value="RNase_III_dom"/>
</dbReference>
<dbReference type="InterPro" id="IPR014720">
    <property type="entry name" value="dsRBD_dom"/>
</dbReference>
<dbReference type="GO" id="GO:0006364">
    <property type="term" value="P:rRNA processing"/>
    <property type="evidence" value="ECO:0007669"/>
    <property type="project" value="UniProtKB-UniRule"/>
</dbReference>
<dbReference type="RefSeq" id="WP_112749219.1">
    <property type="nucleotide sequence ID" value="NZ_QMFY01000015.1"/>
</dbReference>
<dbReference type="SUPFAM" id="SSF54768">
    <property type="entry name" value="dsRNA-binding domain-like"/>
    <property type="match status" value="1"/>
</dbReference>
<comment type="function">
    <text evidence="8">Digests double-stranded RNA. Involved in the processing of primary rRNA transcript to yield the immediate precursors to the large and small rRNAs (23S and 16S). Processes some mRNAs, and tRNAs when they are encoded in the rRNA operon. Processes pre-crRNA and tracrRNA of type II CRISPR loci if present in the organism.</text>
</comment>
<keyword evidence="8" id="KW-0819">tRNA processing</keyword>
<dbReference type="GO" id="GO:0008033">
    <property type="term" value="P:tRNA processing"/>
    <property type="evidence" value="ECO:0007669"/>
    <property type="project" value="UniProtKB-KW"/>
</dbReference>
<name>A0A364XYE9_9BACT</name>
<dbReference type="SUPFAM" id="SSF69065">
    <property type="entry name" value="RNase III domain-like"/>
    <property type="match status" value="1"/>
</dbReference>
<feature type="binding site" evidence="8">
    <location>
        <position position="134"/>
    </location>
    <ligand>
        <name>Mg(2+)</name>
        <dbReference type="ChEBI" id="CHEBI:18420"/>
    </ligand>
</feature>
<evidence type="ECO:0000313" key="11">
    <source>
        <dbReference type="EMBL" id="RAV98822.1"/>
    </source>
</evidence>
<evidence type="ECO:0000256" key="8">
    <source>
        <dbReference type="HAMAP-Rule" id="MF_00104"/>
    </source>
</evidence>
<dbReference type="CDD" id="cd00593">
    <property type="entry name" value="RIBOc"/>
    <property type="match status" value="1"/>
</dbReference>
<evidence type="ECO:0000256" key="5">
    <source>
        <dbReference type="ARBA" id="ARBA00022759"/>
    </source>
</evidence>
<dbReference type="GO" id="GO:0019843">
    <property type="term" value="F:rRNA binding"/>
    <property type="evidence" value="ECO:0007669"/>
    <property type="project" value="UniProtKB-KW"/>
</dbReference>
<evidence type="ECO:0000313" key="12">
    <source>
        <dbReference type="Proteomes" id="UP000251889"/>
    </source>
</evidence>
<dbReference type="EC" id="3.1.26.3" evidence="8"/>
<dbReference type="NCBIfam" id="TIGR02191">
    <property type="entry name" value="RNaseIII"/>
    <property type="match status" value="1"/>
</dbReference>
<evidence type="ECO:0000256" key="6">
    <source>
        <dbReference type="ARBA" id="ARBA00022801"/>
    </source>
</evidence>
<keyword evidence="8" id="KW-0963">Cytoplasm</keyword>
<dbReference type="GO" id="GO:0006397">
    <property type="term" value="P:mRNA processing"/>
    <property type="evidence" value="ECO:0007669"/>
    <property type="project" value="UniProtKB-UniRule"/>
</dbReference>
<gene>
    <name evidence="8 11" type="primary">rnc</name>
    <name evidence="11" type="ORF">DQQ10_22680</name>
</gene>
<dbReference type="Gene3D" id="3.30.160.20">
    <property type="match status" value="1"/>
</dbReference>
<evidence type="ECO:0000256" key="4">
    <source>
        <dbReference type="ARBA" id="ARBA00022722"/>
    </source>
</evidence>
<comment type="subunit">
    <text evidence="8">Homodimer.</text>
</comment>